<keyword evidence="19" id="KW-1185">Reference proteome</keyword>
<sequence length="257" mass="28847">MKPMTIAEIREKLSVAQDLSENELDSLQTDTRVGVQRLLKIWEKRQDRLRQLRNQYQQMNVFEDDLRLSGRRHIAGIDEAGRGPLAGPVVAASVILRHDAVIPGINDSKQLSSAKRDDLFDRICESADAFGIGIVSAREIDEINIYQAAKKAMVLAVKKMKIQPDYLLIDAMELPLDVQQRSLIKGDARSNSIAAASILAKVTRDRLMRHLDHVYPGYNFAAHKGYGTKAHLEAIRKLGICPEHRMTFAPLKTLENA</sequence>
<protein>
    <recommendedName>
        <fullName evidence="7 14">Ribonuclease HII</fullName>
        <shortName evidence="14">RNase HII</shortName>
        <ecNumber evidence="6 14">3.1.26.4</ecNumber>
    </recommendedName>
</protein>
<dbReference type="Gene3D" id="3.30.420.10">
    <property type="entry name" value="Ribonuclease H-like superfamily/Ribonuclease H"/>
    <property type="match status" value="1"/>
</dbReference>
<dbReference type="EMBL" id="JAMAST010000002">
    <property type="protein sequence ID" value="MCL1630882.1"/>
    <property type="molecule type" value="Genomic_DNA"/>
</dbReference>
<evidence type="ECO:0000256" key="12">
    <source>
        <dbReference type="ARBA" id="ARBA00022801"/>
    </source>
</evidence>
<evidence type="ECO:0000313" key="18">
    <source>
        <dbReference type="EMBL" id="MCL1630882.1"/>
    </source>
</evidence>
<proteinExistence type="inferred from homology"/>
<evidence type="ECO:0000256" key="16">
    <source>
        <dbReference type="RuleBase" id="RU003515"/>
    </source>
</evidence>
<dbReference type="InterPro" id="IPR012337">
    <property type="entry name" value="RNaseH-like_sf"/>
</dbReference>
<comment type="catalytic activity">
    <reaction evidence="1 14 15 16">
        <text>Endonucleolytic cleavage to 5'-phosphomonoester.</text>
        <dbReference type="EC" id="3.1.26.4"/>
    </reaction>
</comment>
<keyword evidence="9 14" id="KW-0540">Nuclease</keyword>
<evidence type="ECO:0000256" key="6">
    <source>
        <dbReference type="ARBA" id="ARBA00012180"/>
    </source>
</evidence>
<gene>
    <name evidence="14" type="primary">rnhB</name>
    <name evidence="18" type="ORF">M3N64_02855</name>
</gene>
<comment type="caution">
    <text evidence="18">The sequence shown here is derived from an EMBL/GenBank/DDBJ whole genome shotgun (WGS) entry which is preliminary data.</text>
</comment>
<dbReference type="PANTHER" id="PTHR10954">
    <property type="entry name" value="RIBONUCLEASE H2 SUBUNIT A"/>
    <property type="match status" value="1"/>
</dbReference>
<dbReference type="CDD" id="cd07182">
    <property type="entry name" value="RNase_HII_bacteria_HII_like"/>
    <property type="match status" value="1"/>
</dbReference>
<comment type="cofactor">
    <cofactor evidence="2">
        <name>Mg(2+)</name>
        <dbReference type="ChEBI" id="CHEBI:18420"/>
    </cofactor>
</comment>
<dbReference type="InterPro" id="IPR022898">
    <property type="entry name" value="RNase_HII"/>
</dbReference>
<organism evidence="18 19">
    <name type="scientific">Sporolactobacillus mangiferae</name>
    <dbReference type="NCBI Taxonomy" id="2940498"/>
    <lineage>
        <taxon>Bacteria</taxon>
        <taxon>Bacillati</taxon>
        <taxon>Bacillota</taxon>
        <taxon>Bacilli</taxon>
        <taxon>Bacillales</taxon>
        <taxon>Sporolactobacillaceae</taxon>
        <taxon>Sporolactobacillus</taxon>
    </lineage>
</organism>
<dbReference type="Pfam" id="PF01351">
    <property type="entry name" value="RNase_HII"/>
    <property type="match status" value="1"/>
</dbReference>
<evidence type="ECO:0000256" key="13">
    <source>
        <dbReference type="ARBA" id="ARBA00023211"/>
    </source>
</evidence>
<evidence type="ECO:0000256" key="11">
    <source>
        <dbReference type="ARBA" id="ARBA00022759"/>
    </source>
</evidence>
<feature type="binding site" evidence="14 15">
    <location>
        <position position="78"/>
    </location>
    <ligand>
        <name>a divalent metal cation</name>
        <dbReference type="ChEBI" id="CHEBI:60240"/>
    </ligand>
</feature>
<accession>A0ABT0M7N7</accession>
<comment type="subcellular location">
    <subcellularLocation>
        <location evidence="4 14">Cytoplasm</location>
    </subcellularLocation>
</comment>
<dbReference type="HAMAP" id="MF_00052_B">
    <property type="entry name" value="RNase_HII_B"/>
    <property type="match status" value="1"/>
</dbReference>
<feature type="binding site" evidence="14 15">
    <location>
        <position position="79"/>
    </location>
    <ligand>
        <name>a divalent metal cation</name>
        <dbReference type="ChEBI" id="CHEBI:60240"/>
    </ligand>
</feature>
<evidence type="ECO:0000256" key="1">
    <source>
        <dbReference type="ARBA" id="ARBA00000077"/>
    </source>
</evidence>
<evidence type="ECO:0000313" key="19">
    <source>
        <dbReference type="Proteomes" id="UP001203004"/>
    </source>
</evidence>
<comment type="function">
    <text evidence="3 14 16">Endonuclease that specifically degrades the RNA of RNA-DNA hybrids.</text>
</comment>
<evidence type="ECO:0000256" key="9">
    <source>
        <dbReference type="ARBA" id="ARBA00022722"/>
    </source>
</evidence>
<dbReference type="InterPro" id="IPR036397">
    <property type="entry name" value="RNaseH_sf"/>
</dbReference>
<dbReference type="EC" id="3.1.26.4" evidence="6 14"/>
<keyword evidence="10 14" id="KW-0479">Metal-binding</keyword>
<dbReference type="NCBIfam" id="NF000595">
    <property type="entry name" value="PRK00015.1-3"/>
    <property type="match status" value="1"/>
</dbReference>
<dbReference type="GO" id="GO:0004523">
    <property type="term" value="F:RNA-DNA hybrid ribonuclease activity"/>
    <property type="evidence" value="ECO:0007669"/>
    <property type="project" value="UniProtKB-EC"/>
</dbReference>
<evidence type="ECO:0000259" key="17">
    <source>
        <dbReference type="PROSITE" id="PS51975"/>
    </source>
</evidence>
<evidence type="ECO:0000256" key="3">
    <source>
        <dbReference type="ARBA" id="ARBA00004065"/>
    </source>
</evidence>
<dbReference type="InterPro" id="IPR001352">
    <property type="entry name" value="RNase_HII/HIII"/>
</dbReference>
<evidence type="ECO:0000256" key="8">
    <source>
        <dbReference type="ARBA" id="ARBA00022490"/>
    </source>
</evidence>
<evidence type="ECO:0000256" key="4">
    <source>
        <dbReference type="ARBA" id="ARBA00004496"/>
    </source>
</evidence>
<dbReference type="Proteomes" id="UP001203004">
    <property type="component" value="Unassembled WGS sequence"/>
</dbReference>
<dbReference type="SUPFAM" id="SSF53098">
    <property type="entry name" value="Ribonuclease H-like"/>
    <property type="match status" value="1"/>
</dbReference>
<name>A0ABT0M7N7_9BACL</name>
<evidence type="ECO:0000256" key="14">
    <source>
        <dbReference type="HAMAP-Rule" id="MF_00052"/>
    </source>
</evidence>
<feature type="domain" description="RNase H type-2" evidence="17">
    <location>
        <begin position="72"/>
        <end position="257"/>
    </location>
</feature>
<keyword evidence="13 14" id="KW-0464">Manganese</keyword>
<comment type="similarity">
    <text evidence="5 14 16">Belongs to the RNase HII family.</text>
</comment>
<dbReference type="InterPro" id="IPR024567">
    <property type="entry name" value="RNase_HII/HIII_dom"/>
</dbReference>
<evidence type="ECO:0000256" key="15">
    <source>
        <dbReference type="PROSITE-ProRule" id="PRU01319"/>
    </source>
</evidence>
<keyword evidence="12 14" id="KW-0378">Hydrolase</keyword>
<dbReference type="RefSeq" id="WP_249097170.1">
    <property type="nucleotide sequence ID" value="NZ_JAMAST010000002.1"/>
</dbReference>
<evidence type="ECO:0000256" key="7">
    <source>
        <dbReference type="ARBA" id="ARBA00019179"/>
    </source>
</evidence>
<evidence type="ECO:0000256" key="10">
    <source>
        <dbReference type="ARBA" id="ARBA00022723"/>
    </source>
</evidence>
<evidence type="ECO:0000256" key="5">
    <source>
        <dbReference type="ARBA" id="ARBA00007383"/>
    </source>
</evidence>
<feature type="binding site" evidence="14 15">
    <location>
        <position position="170"/>
    </location>
    <ligand>
        <name>a divalent metal cation</name>
        <dbReference type="ChEBI" id="CHEBI:60240"/>
    </ligand>
</feature>
<keyword evidence="8 14" id="KW-0963">Cytoplasm</keyword>
<keyword evidence="11 14" id="KW-0255">Endonuclease</keyword>
<dbReference type="PANTHER" id="PTHR10954:SF18">
    <property type="entry name" value="RIBONUCLEASE HII"/>
    <property type="match status" value="1"/>
</dbReference>
<dbReference type="PROSITE" id="PS51975">
    <property type="entry name" value="RNASE_H_2"/>
    <property type="match status" value="1"/>
</dbReference>
<dbReference type="NCBIfam" id="NF000594">
    <property type="entry name" value="PRK00015.1-1"/>
    <property type="match status" value="1"/>
</dbReference>
<evidence type="ECO:0000256" key="2">
    <source>
        <dbReference type="ARBA" id="ARBA00001946"/>
    </source>
</evidence>
<comment type="cofactor">
    <cofactor evidence="14 15">
        <name>Mn(2+)</name>
        <dbReference type="ChEBI" id="CHEBI:29035"/>
    </cofactor>
    <cofactor evidence="14 15">
        <name>Mg(2+)</name>
        <dbReference type="ChEBI" id="CHEBI:18420"/>
    </cofactor>
    <text evidence="14 15">Manganese or magnesium. Binds 1 divalent metal ion per monomer in the absence of substrate. May bind a second metal ion after substrate binding.</text>
</comment>
<reference evidence="18 19" key="1">
    <citation type="submission" date="2022-05" db="EMBL/GenBank/DDBJ databases">
        <title>Sporolactobacillus sp nov CPB3-1, isolated from tree bark (Mangifera indica L.).</title>
        <authorList>
            <person name="Phuengjayaem S."/>
            <person name="Tanasupawat S."/>
        </authorList>
    </citation>
    <scope>NUCLEOTIDE SEQUENCE [LARGE SCALE GENOMIC DNA]</scope>
    <source>
        <strain evidence="18 19">CPB3-1</strain>
    </source>
</reference>